<dbReference type="Pfam" id="PF12146">
    <property type="entry name" value="Hydrolase_4"/>
    <property type="match status" value="1"/>
</dbReference>
<accession>A0A221K0M5</accession>
<dbReference type="Gene3D" id="3.40.50.1820">
    <property type="entry name" value="alpha/beta hydrolase"/>
    <property type="match status" value="1"/>
</dbReference>
<evidence type="ECO:0000313" key="3">
    <source>
        <dbReference type="Proteomes" id="UP000199754"/>
    </source>
</evidence>
<proteinExistence type="predicted"/>
<protein>
    <submittedName>
        <fullName evidence="2">2-succinyl-6-hydroxy-2, 4-cyclohexadiene-1-carboxylate synthase</fullName>
        <ecNumber evidence="2">4.2.99.20</ecNumber>
    </submittedName>
</protein>
<dbReference type="AlphaFoldDB" id="A0A221K0M5"/>
<feature type="domain" description="Serine aminopeptidase S33" evidence="1">
    <location>
        <begin position="82"/>
        <end position="311"/>
    </location>
</feature>
<dbReference type="GO" id="GO:0070205">
    <property type="term" value="F:2-succinyl-6-hydroxy-2,4-cyclohexadiene-1-carboxylate synthase activity"/>
    <property type="evidence" value="ECO:0007669"/>
    <property type="project" value="UniProtKB-EC"/>
</dbReference>
<organism evidence="2 3">
    <name type="scientific">Pseudosulfitobacter pseudonitzschiae</name>
    <dbReference type="NCBI Taxonomy" id="1402135"/>
    <lineage>
        <taxon>Bacteria</taxon>
        <taxon>Pseudomonadati</taxon>
        <taxon>Pseudomonadota</taxon>
        <taxon>Alphaproteobacteria</taxon>
        <taxon>Rhodobacterales</taxon>
        <taxon>Roseobacteraceae</taxon>
        <taxon>Pseudosulfitobacter</taxon>
    </lineage>
</organism>
<keyword evidence="3" id="KW-1185">Reference proteome</keyword>
<dbReference type="Proteomes" id="UP000199754">
    <property type="component" value="Chromosome"/>
</dbReference>
<keyword evidence="2" id="KW-0456">Lyase</keyword>
<gene>
    <name evidence="2" type="primary">menH</name>
    <name evidence="2" type="ORF">SULPSESMR1_01749</name>
</gene>
<dbReference type="RefSeq" id="WP_089420453.1">
    <property type="nucleotide sequence ID" value="NZ_CP022415.1"/>
</dbReference>
<dbReference type="SUPFAM" id="SSF53474">
    <property type="entry name" value="alpha/beta-Hydrolases"/>
    <property type="match status" value="1"/>
</dbReference>
<dbReference type="InterPro" id="IPR022742">
    <property type="entry name" value="Hydrolase_4"/>
</dbReference>
<dbReference type="EMBL" id="CP022415">
    <property type="protein sequence ID" value="ASM72558.1"/>
    <property type="molecule type" value="Genomic_DNA"/>
</dbReference>
<sequence>MWMLVLEVFVVGAIAALLIALALVMSQREVTMQGQGDVGVDLDEIMARDKAETPPVQPVTMRDGFKLQCYKYGAPGRDVPLIVMVHASSFYGVQMHNLATSVAKDAYVLVPDLRGHGPKPGRRGDIDYIGQFEDDLSDLIKTHARPDQKVMMVGHSVGAGLVVRMAGGPHGKLIDYAVLLAPFLNHFATTTRRKSAGWARVMMRRIVGLKLLNAVGFRGLNHLTVVQFNLPREALERSEGSSLCTAYSYRLNQSYMLRADFRRDIAALPDFSLLVGARDEAFHAEAYAPLMRAVTDKGLYHVIPGLGHLGLVDAPQTLQIIRDVIKNVQ</sequence>
<dbReference type="EC" id="4.2.99.20" evidence="2"/>
<evidence type="ECO:0000313" key="2">
    <source>
        <dbReference type="EMBL" id="ASM72558.1"/>
    </source>
</evidence>
<reference evidence="2 3" key="1">
    <citation type="submission" date="2017-07" db="EMBL/GenBank/DDBJ databases">
        <title>Genome Sequence of Sulfitobacter pseudonitzschiae Strain SMR1 Isolated from a culture of the Diatom Skeletonema marinoi.</title>
        <authorList>
            <person name="Topel M."/>
            <person name="Pinder M.I.M."/>
            <person name="Johansson O.N."/>
            <person name="Kourtchenko O."/>
            <person name="Godhe A."/>
            <person name="Clarke A.K."/>
        </authorList>
    </citation>
    <scope>NUCLEOTIDE SEQUENCE [LARGE SCALE GENOMIC DNA]</scope>
    <source>
        <strain evidence="2 3">SMR1</strain>
    </source>
</reference>
<dbReference type="KEGG" id="spse:SULPSESMR1_01749"/>
<dbReference type="InterPro" id="IPR029058">
    <property type="entry name" value="AB_hydrolase_fold"/>
</dbReference>
<evidence type="ECO:0000259" key="1">
    <source>
        <dbReference type="Pfam" id="PF12146"/>
    </source>
</evidence>
<name>A0A221K0M5_9RHOB</name>
<dbReference type="OrthoDB" id="9808398at2"/>